<dbReference type="AlphaFoldDB" id="A0AAE1K2K3"/>
<evidence type="ECO:0000256" key="1">
    <source>
        <dbReference type="SAM" id="MobiDB-lite"/>
    </source>
</evidence>
<protein>
    <submittedName>
        <fullName evidence="2">Uncharacterized protein</fullName>
    </submittedName>
</protein>
<evidence type="ECO:0000313" key="3">
    <source>
        <dbReference type="Proteomes" id="UP001286313"/>
    </source>
</evidence>
<sequence length="162" mass="19015">MRKSKKERMERAREGKGREEKMKKSDRRRGWSEREKGMEREEELRKSEWRRGWSEQEAIEEAKDHSRPQPQVHQESQDERLFTALLIGDGPPEEGFQAASDRTPRMKDSRCIGSHNEDQGYAEVIWLKGSSLQVSFVLHPCWRVEKKADCESQKCSIRSGEP</sequence>
<dbReference type="EMBL" id="JAWQEG010004265">
    <property type="protein sequence ID" value="KAK3862359.1"/>
    <property type="molecule type" value="Genomic_DNA"/>
</dbReference>
<feature type="compositionally biased region" description="Basic and acidic residues" evidence="1">
    <location>
        <begin position="7"/>
        <end position="67"/>
    </location>
</feature>
<evidence type="ECO:0000313" key="2">
    <source>
        <dbReference type="EMBL" id="KAK3862359.1"/>
    </source>
</evidence>
<comment type="caution">
    <text evidence="2">The sequence shown here is derived from an EMBL/GenBank/DDBJ whole genome shotgun (WGS) entry which is preliminary data.</text>
</comment>
<keyword evidence="3" id="KW-1185">Reference proteome</keyword>
<organism evidence="2 3">
    <name type="scientific">Petrolisthes cinctipes</name>
    <name type="common">Flat porcelain crab</name>
    <dbReference type="NCBI Taxonomy" id="88211"/>
    <lineage>
        <taxon>Eukaryota</taxon>
        <taxon>Metazoa</taxon>
        <taxon>Ecdysozoa</taxon>
        <taxon>Arthropoda</taxon>
        <taxon>Crustacea</taxon>
        <taxon>Multicrustacea</taxon>
        <taxon>Malacostraca</taxon>
        <taxon>Eumalacostraca</taxon>
        <taxon>Eucarida</taxon>
        <taxon>Decapoda</taxon>
        <taxon>Pleocyemata</taxon>
        <taxon>Anomura</taxon>
        <taxon>Galatheoidea</taxon>
        <taxon>Porcellanidae</taxon>
        <taxon>Petrolisthes</taxon>
    </lineage>
</organism>
<feature type="region of interest" description="Disordered" evidence="1">
    <location>
        <begin position="1"/>
        <end position="108"/>
    </location>
</feature>
<reference evidence="2" key="1">
    <citation type="submission" date="2023-10" db="EMBL/GenBank/DDBJ databases">
        <title>Genome assemblies of two species of porcelain crab, Petrolisthes cinctipes and Petrolisthes manimaculis (Anomura: Porcellanidae).</title>
        <authorList>
            <person name="Angst P."/>
        </authorList>
    </citation>
    <scope>NUCLEOTIDE SEQUENCE</scope>
    <source>
        <strain evidence="2">PB745_01</strain>
        <tissue evidence="2">Gill</tissue>
    </source>
</reference>
<dbReference type="Proteomes" id="UP001286313">
    <property type="component" value="Unassembled WGS sequence"/>
</dbReference>
<accession>A0AAE1K2K3</accession>
<proteinExistence type="predicted"/>
<name>A0AAE1K2K3_PETCI</name>
<gene>
    <name evidence="2" type="ORF">Pcinc_031773</name>
</gene>